<accession>A0ABM7Z5X1</accession>
<reference evidence="1" key="1">
    <citation type="submission" date="2022-04" db="EMBL/GenBank/DDBJ databases">
        <title>Complete genome sequence of a cyanobacterium, Nostoc sp. SO-36, isolated in Antarctica.</title>
        <authorList>
            <person name="Kanesaki Y."/>
            <person name="Effendi D."/>
            <person name="Sakamoto T."/>
            <person name="Ohtani S."/>
            <person name="Awai K."/>
        </authorList>
    </citation>
    <scope>NUCLEOTIDE SEQUENCE</scope>
    <source>
        <strain evidence="1">SO-36</strain>
    </source>
</reference>
<evidence type="ECO:0000313" key="1">
    <source>
        <dbReference type="EMBL" id="BDI18482.1"/>
    </source>
</evidence>
<gene>
    <name evidence="1" type="ORF">ANSO36C_42840</name>
</gene>
<name>A0ABM7Z5X1_NOSCO</name>
<proteinExistence type="predicted"/>
<protein>
    <submittedName>
        <fullName evidence="1">Uncharacterized protein</fullName>
    </submittedName>
</protein>
<organism evidence="1 2">
    <name type="scientific">Nostoc cf. commune SO-36</name>
    <dbReference type="NCBI Taxonomy" id="449208"/>
    <lineage>
        <taxon>Bacteria</taxon>
        <taxon>Bacillati</taxon>
        <taxon>Cyanobacteriota</taxon>
        <taxon>Cyanophyceae</taxon>
        <taxon>Nostocales</taxon>
        <taxon>Nostocaceae</taxon>
        <taxon>Nostoc</taxon>
    </lineage>
</organism>
<dbReference type="InterPro" id="IPR036322">
    <property type="entry name" value="WD40_repeat_dom_sf"/>
</dbReference>
<evidence type="ECO:0000313" key="2">
    <source>
        <dbReference type="Proteomes" id="UP001055453"/>
    </source>
</evidence>
<dbReference type="EMBL" id="AP025732">
    <property type="protein sequence ID" value="BDI18482.1"/>
    <property type="molecule type" value="Genomic_DNA"/>
</dbReference>
<sequence length="53" mass="5924">MINNKEYNKKVSRAAFSSDGKRVFTVFSDGSINAWQVGGLDDLLARGCNWLQD</sequence>
<dbReference type="SUPFAM" id="SSF50978">
    <property type="entry name" value="WD40 repeat-like"/>
    <property type="match status" value="1"/>
</dbReference>
<keyword evidence="2" id="KW-1185">Reference proteome</keyword>
<dbReference type="Proteomes" id="UP001055453">
    <property type="component" value="Chromosome"/>
</dbReference>